<accession>A0A061EAQ6</accession>
<dbReference type="HOGENOM" id="CLU_2762953_0_0_1"/>
<organism evidence="1 2">
    <name type="scientific">Theobroma cacao</name>
    <name type="common">Cacao</name>
    <name type="synonym">Cocoa</name>
    <dbReference type="NCBI Taxonomy" id="3641"/>
    <lineage>
        <taxon>Eukaryota</taxon>
        <taxon>Viridiplantae</taxon>
        <taxon>Streptophyta</taxon>
        <taxon>Embryophyta</taxon>
        <taxon>Tracheophyta</taxon>
        <taxon>Spermatophyta</taxon>
        <taxon>Magnoliopsida</taxon>
        <taxon>eudicotyledons</taxon>
        <taxon>Gunneridae</taxon>
        <taxon>Pentapetalae</taxon>
        <taxon>rosids</taxon>
        <taxon>malvids</taxon>
        <taxon>Malvales</taxon>
        <taxon>Malvaceae</taxon>
        <taxon>Byttnerioideae</taxon>
        <taxon>Theobroma</taxon>
    </lineage>
</organism>
<dbReference type="AlphaFoldDB" id="A0A061EAQ6"/>
<dbReference type="Proteomes" id="UP000026915">
    <property type="component" value="Chromosome 2"/>
</dbReference>
<gene>
    <name evidence="1" type="ORF">TCM_011818</name>
</gene>
<dbReference type="EMBL" id="CM001880">
    <property type="protein sequence ID" value="EOY02080.1"/>
    <property type="molecule type" value="Genomic_DNA"/>
</dbReference>
<reference evidence="1 2" key="1">
    <citation type="journal article" date="2013" name="Genome Biol.">
        <title>The genome sequence of the most widely cultivated cacao type and its use to identify candidate genes regulating pod color.</title>
        <authorList>
            <person name="Motamayor J.C."/>
            <person name="Mockaitis K."/>
            <person name="Schmutz J."/>
            <person name="Haiminen N."/>
            <person name="Iii D.L."/>
            <person name="Cornejo O."/>
            <person name="Findley S.D."/>
            <person name="Zheng P."/>
            <person name="Utro F."/>
            <person name="Royaert S."/>
            <person name="Saski C."/>
            <person name="Jenkins J."/>
            <person name="Podicheti R."/>
            <person name="Zhao M."/>
            <person name="Scheffler B.E."/>
            <person name="Stack J.C."/>
            <person name="Feltus F.A."/>
            <person name="Mustiga G.M."/>
            <person name="Amores F."/>
            <person name="Phillips W."/>
            <person name="Marelli J.P."/>
            <person name="May G.D."/>
            <person name="Shapiro H."/>
            <person name="Ma J."/>
            <person name="Bustamante C.D."/>
            <person name="Schnell R.J."/>
            <person name="Main D."/>
            <person name="Gilbert D."/>
            <person name="Parida L."/>
            <person name="Kuhn D.N."/>
        </authorList>
    </citation>
    <scope>NUCLEOTIDE SEQUENCE [LARGE SCALE GENOMIC DNA]</scope>
    <source>
        <strain evidence="2">cv. Matina 1-6</strain>
    </source>
</reference>
<proteinExistence type="predicted"/>
<dbReference type="InParanoid" id="A0A061EAQ6"/>
<sequence length="70" mass="7598">MSIINLVFIKRGLISGQSECNQSSFSCLAPWIASRGIIGPKIRARAASWYVGLEVKENGQIEILGSFTLA</sequence>
<evidence type="ECO:0000313" key="2">
    <source>
        <dbReference type="Proteomes" id="UP000026915"/>
    </source>
</evidence>
<dbReference type="Gramene" id="EOY02080">
    <property type="protein sequence ID" value="EOY02080"/>
    <property type="gene ID" value="TCM_011818"/>
</dbReference>
<name>A0A061EAQ6_THECC</name>
<protein>
    <submittedName>
        <fullName evidence="1">Uncharacterized protein</fullName>
    </submittedName>
</protein>
<keyword evidence="2" id="KW-1185">Reference proteome</keyword>
<evidence type="ECO:0000313" key="1">
    <source>
        <dbReference type="EMBL" id="EOY02080.1"/>
    </source>
</evidence>